<dbReference type="InterPro" id="IPR019603">
    <property type="entry name" value="Tom5"/>
</dbReference>
<dbReference type="OrthoDB" id="4150500at2759"/>
<keyword evidence="7" id="KW-0496">Mitochondrion</keyword>
<sequence>MFGGPPPPASPEELEMATEETAQSIRWTAAACLLLYLSPFAVEYARKLV</sequence>
<evidence type="ECO:0000256" key="8">
    <source>
        <dbReference type="ARBA" id="ARBA00023136"/>
    </source>
</evidence>
<evidence type="ECO:0000256" key="4">
    <source>
        <dbReference type="ARBA" id="ARBA00022787"/>
    </source>
</evidence>
<evidence type="ECO:0000256" key="2">
    <source>
        <dbReference type="ARBA" id="ARBA00022448"/>
    </source>
</evidence>
<evidence type="ECO:0000313" key="10">
    <source>
        <dbReference type="EMBL" id="ORY17963.1"/>
    </source>
</evidence>
<dbReference type="GO" id="GO:0015031">
    <property type="term" value="P:protein transport"/>
    <property type="evidence" value="ECO:0007669"/>
    <property type="project" value="UniProtKB-KW"/>
</dbReference>
<comment type="caution">
    <text evidence="10">The sequence shown here is derived from an EMBL/GenBank/DDBJ whole genome shotgun (WGS) entry which is preliminary data.</text>
</comment>
<keyword evidence="5" id="KW-0653">Protein transport</keyword>
<dbReference type="EMBL" id="MCFA01000009">
    <property type="protein sequence ID" value="ORY17963.1"/>
    <property type="molecule type" value="Genomic_DNA"/>
</dbReference>
<evidence type="ECO:0008006" key="12">
    <source>
        <dbReference type="Google" id="ProtNLM"/>
    </source>
</evidence>
<gene>
    <name evidence="10" type="ORF">BCR34DRAFT_596543</name>
</gene>
<organism evidence="10 11">
    <name type="scientific">Clohesyomyces aquaticus</name>
    <dbReference type="NCBI Taxonomy" id="1231657"/>
    <lineage>
        <taxon>Eukaryota</taxon>
        <taxon>Fungi</taxon>
        <taxon>Dikarya</taxon>
        <taxon>Ascomycota</taxon>
        <taxon>Pezizomycotina</taxon>
        <taxon>Dothideomycetes</taxon>
        <taxon>Pleosporomycetidae</taxon>
        <taxon>Pleosporales</taxon>
        <taxon>Lindgomycetaceae</taxon>
        <taxon>Clohesyomyces</taxon>
    </lineage>
</organism>
<keyword evidence="8" id="KW-0472">Membrane</keyword>
<comment type="subcellular location">
    <subcellularLocation>
        <location evidence="1">Mitochondrion outer membrane</location>
        <topology evidence="1">Single-pass membrane protein</topology>
    </subcellularLocation>
</comment>
<keyword evidence="11" id="KW-1185">Reference proteome</keyword>
<name>A0A1Y2A638_9PLEO</name>
<dbReference type="AlphaFoldDB" id="A0A1Y2A638"/>
<evidence type="ECO:0000256" key="5">
    <source>
        <dbReference type="ARBA" id="ARBA00022927"/>
    </source>
</evidence>
<keyword evidence="2" id="KW-0813">Transport</keyword>
<dbReference type="GO" id="GO:0006626">
    <property type="term" value="P:protein targeting to mitochondrion"/>
    <property type="evidence" value="ECO:0007669"/>
    <property type="project" value="UniProtKB-ARBA"/>
</dbReference>
<proteinExistence type="inferred from homology"/>
<accession>A0A1Y2A638</accession>
<evidence type="ECO:0000313" key="11">
    <source>
        <dbReference type="Proteomes" id="UP000193144"/>
    </source>
</evidence>
<keyword evidence="4" id="KW-1000">Mitochondrion outer membrane</keyword>
<evidence type="ECO:0000256" key="6">
    <source>
        <dbReference type="ARBA" id="ARBA00022989"/>
    </source>
</evidence>
<evidence type="ECO:0000256" key="7">
    <source>
        <dbReference type="ARBA" id="ARBA00023128"/>
    </source>
</evidence>
<evidence type="ECO:0000256" key="1">
    <source>
        <dbReference type="ARBA" id="ARBA00004572"/>
    </source>
</evidence>
<keyword evidence="6" id="KW-1133">Transmembrane helix</keyword>
<keyword evidence="3" id="KW-0812">Transmembrane</keyword>
<dbReference type="GO" id="GO:0005741">
    <property type="term" value="C:mitochondrial outer membrane"/>
    <property type="evidence" value="ECO:0007669"/>
    <property type="project" value="UniProtKB-SubCell"/>
</dbReference>
<evidence type="ECO:0000256" key="3">
    <source>
        <dbReference type="ARBA" id="ARBA00022692"/>
    </source>
</evidence>
<reference evidence="10 11" key="1">
    <citation type="submission" date="2016-07" db="EMBL/GenBank/DDBJ databases">
        <title>Pervasive Adenine N6-methylation of Active Genes in Fungi.</title>
        <authorList>
            <consortium name="DOE Joint Genome Institute"/>
            <person name="Mondo S.J."/>
            <person name="Dannebaum R.O."/>
            <person name="Kuo R.C."/>
            <person name="Labutti K."/>
            <person name="Haridas S."/>
            <person name="Kuo A."/>
            <person name="Salamov A."/>
            <person name="Ahrendt S.R."/>
            <person name="Lipzen A."/>
            <person name="Sullivan W."/>
            <person name="Andreopoulos W.B."/>
            <person name="Clum A."/>
            <person name="Lindquist E."/>
            <person name="Daum C."/>
            <person name="Ramamoorthy G.K."/>
            <person name="Gryganskyi A."/>
            <person name="Culley D."/>
            <person name="Magnuson J.K."/>
            <person name="James T.Y."/>
            <person name="O'Malley M.A."/>
            <person name="Stajich J.E."/>
            <person name="Spatafora J.W."/>
            <person name="Visel A."/>
            <person name="Grigoriev I.V."/>
        </authorList>
    </citation>
    <scope>NUCLEOTIDE SEQUENCE [LARGE SCALE GENOMIC DNA]</scope>
    <source>
        <strain evidence="10 11">CBS 115471</strain>
    </source>
</reference>
<comment type="similarity">
    <text evidence="9">Belongs to the Tom5 family.</text>
</comment>
<dbReference type="Proteomes" id="UP000193144">
    <property type="component" value="Unassembled WGS sequence"/>
</dbReference>
<evidence type="ECO:0000256" key="9">
    <source>
        <dbReference type="ARBA" id="ARBA00025716"/>
    </source>
</evidence>
<protein>
    <recommendedName>
        <fullName evidence="12">Mitochondrial outer membrane translocase complex, subunit Tom5</fullName>
    </recommendedName>
</protein>
<dbReference type="Pfam" id="PF10642">
    <property type="entry name" value="Tom5"/>
    <property type="match status" value="1"/>
</dbReference>